<feature type="region of interest" description="Disordered" evidence="7">
    <location>
        <begin position="47"/>
        <end position="78"/>
    </location>
</feature>
<dbReference type="CDD" id="cd06171">
    <property type="entry name" value="Sigma70_r4"/>
    <property type="match status" value="1"/>
</dbReference>
<feature type="domain" description="RNA polymerase sigma factor 70 region 4 type 2" evidence="9">
    <location>
        <begin position="195"/>
        <end position="245"/>
    </location>
</feature>
<dbReference type="Pfam" id="PF08281">
    <property type="entry name" value="Sigma70_r4_2"/>
    <property type="match status" value="1"/>
</dbReference>
<dbReference type="NCBIfam" id="TIGR02937">
    <property type="entry name" value="sigma70-ECF"/>
    <property type="match status" value="1"/>
</dbReference>
<dbReference type="GO" id="GO:0006352">
    <property type="term" value="P:DNA-templated transcription initiation"/>
    <property type="evidence" value="ECO:0007669"/>
    <property type="project" value="InterPro"/>
</dbReference>
<keyword evidence="2 6" id="KW-0805">Transcription regulation</keyword>
<dbReference type="FunFam" id="1.10.10.10:FF:000068">
    <property type="entry name" value="RNA polymerase sigma factor"/>
    <property type="match status" value="1"/>
</dbReference>
<dbReference type="SUPFAM" id="SSF88946">
    <property type="entry name" value="Sigma2 domain of RNA polymerase sigma factors"/>
    <property type="match status" value="1"/>
</dbReference>
<dbReference type="InterPro" id="IPR013249">
    <property type="entry name" value="RNA_pol_sigma70_r4_t2"/>
</dbReference>
<dbReference type="NCBIfam" id="TIGR02947">
    <property type="entry name" value="SigH_actino"/>
    <property type="match status" value="1"/>
</dbReference>
<dbReference type="InterPro" id="IPR013324">
    <property type="entry name" value="RNA_pol_sigma_r3/r4-like"/>
</dbReference>
<feature type="compositionally biased region" description="Basic and acidic residues" evidence="7">
    <location>
        <begin position="66"/>
        <end position="78"/>
    </location>
</feature>
<evidence type="ECO:0000259" key="9">
    <source>
        <dbReference type="Pfam" id="PF08281"/>
    </source>
</evidence>
<gene>
    <name evidence="10" type="primary">sigR</name>
    <name evidence="10" type="ORF">CTE05_21520</name>
</gene>
<evidence type="ECO:0000256" key="5">
    <source>
        <dbReference type="ARBA" id="ARBA00023163"/>
    </source>
</evidence>
<organism evidence="10 11">
    <name type="scientific">Cellulomonas terrae</name>
    <dbReference type="NCBI Taxonomy" id="311234"/>
    <lineage>
        <taxon>Bacteria</taxon>
        <taxon>Bacillati</taxon>
        <taxon>Actinomycetota</taxon>
        <taxon>Actinomycetes</taxon>
        <taxon>Micrococcales</taxon>
        <taxon>Cellulomonadaceae</taxon>
        <taxon>Cellulomonas</taxon>
    </lineage>
</organism>
<dbReference type="PANTHER" id="PTHR43133:SF59">
    <property type="entry name" value="ECF RNA POLYMERASE SIGMA FACTOR SIGR"/>
    <property type="match status" value="1"/>
</dbReference>
<evidence type="ECO:0000256" key="6">
    <source>
        <dbReference type="RuleBase" id="RU000716"/>
    </source>
</evidence>
<proteinExistence type="inferred from homology"/>
<accession>A0A511JL09</accession>
<dbReference type="InterPro" id="IPR013325">
    <property type="entry name" value="RNA_pol_sigma_r2"/>
</dbReference>
<dbReference type="Gene3D" id="1.10.1740.10">
    <property type="match status" value="1"/>
</dbReference>
<dbReference type="Gene3D" id="1.10.10.10">
    <property type="entry name" value="Winged helix-like DNA-binding domain superfamily/Winged helix DNA-binding domain"/>
    <property type="match status" value="1"/>
</dbReference>
<dbReference type="EMBL" id="BJWH01000010">
    <property type="protein sequence ID" value="GEL98605.1"/>
    <property type="molecule type" value="Genomic_DNA"/>
</dbReference>
<dbReference type="InterPro" id="IPR036388">
    <property type="entry name" value="WH-like_DNA-bd_sf"/>
</dbReference>
<dbReference type="InterPro" id="IPR007627">
    <property type="entry name" value="RNA_pol_sigma70_r2"/>
</dbReference>
<feature type="domain" description="RNA polymerase sigma-70 region 2" evidence="8">
    <location>
        <begin position="90"/>
        <end position="153"/>
    </location>
</feature>
<comment type="similarity">
    <text evidence="1 6">Belongs to the sigma-70 factor family. ECF subfamily.</text>
</comment>
<dbReference type="InterPro" id="IPR014293">
    <property type="entry name" value="RNA_pol_sigma70_actinobac"/>
</dbReference>
<dbReference type="SUPFAM" id="SSF88659">
    <property type="entry name" value="Sigma3 and sigma4 domains of RNA polymerase sigma factors"/>
    <property type="match status" value="1"/>
</dbReference>
<evidence type="ECO:0000313" key="10">
    <source>
        <dbReference type="EMBL" id="GEL98605.1"/>
    </source>
</evidence>
<dbReference type="InterPro" id="IPR039425">
    <property type="entry name" value="RNA_pol_sigma-70-like"/>
</dbReference>
<comment type="caution">
    <text evidence="10">The sequence shown here is derived from an EMBL/GenBank/DDBJ whole genome shotgun (WGS) entry which is preliminary data.</text>
</comment>
<evidence type="ECO:0000256" key="7">
    <source>
        <dbReference type="SAM" id="MobiDB-lite"/>
    </source>
</evidence>
<evidence type="ECO:0000256" key="1">
    <source>
        <dbReference type="ARBA" id="ARBA00010641"/>
    </source>
</evidence>
<dbReference type="GO" id="GO:0016987">
    <property type="term" value="F:sigma factor activity"/>
    <property type="evidence" value="ECO:0007669"/>
    <property type="project" value="UniProtKB-KW"/>
</dbReference>
<dbReference type="GO" id="GO:0003677">
    <property type="term" value="F:DNA binding"/>
    <property type="evidence" value="ECO:0007669"/>
    <property type="project" value="UniProtKB-KW"/>
</dbReference>
<keyword evidence="5 6" id="KW-0804">Transcription</keyword>
<keyword evidence="4 6" id="KW-0238">DNA-binding</keyword>
<reference evidence="10 11" key="1">
    <citation type="submission" date="2019-07" db="EMBL/GenBank/DDBJ databases">
        <title>Whole genome shotgun sequence of Cellulomonas terrae NBRC 100819.</title>
        <authorList>
            <person name="Hosoyama A."/>
            <person name="Uohara A."/>
            <person name="Ohji S."/>
            <person name="Ichikawa N."/>
        </authorList>
    </citation>
    <scope>NUCLEOTIDE SEQUENCE [LARGE SCALE GENOMIC DNA]</scope>
    <source>
        <strain evidence="10 11">NBRC 100819</strain>
    </source>
</reference>
<sequence>MPSMTCTTETRPATSATTGWALGVPVDALPPQVPVQMHPTRVNVALPTPVGGPQPAGLGSTAMSEDTNRAPETEDDAARTERFEAEALVYLDQLYGAALRMTRNPADAEDLVQETFAKAFAAFHQYRPGTNLKAWLYRILTNTYINSYRKKQREPQQSRSEEIEDWQLARAESHTSRGLRSAEAEALDHLPDSDIKDALQRLPEEFRIAVYLADVEGFAYKEIAEIMGTPIGTVMSRLHRGRAQLRELLSDYARGRGLVGVAPTSPEGER</sequence>
<dbReference type="PROSITE" id="PS01063">
    <property type="entry name" value="SIGMA70_ECF"/>
    <property type="match status" value="1"/>
</dbReference>
<dbReference type="InterPro" id="IPR000838">
    <property type="entry name" value="RNA_pol_sigma70_ECF_CS"/>
</dbReference>
<name>A0A511JL09_9CELL</name>
<evidence type="ECO:0000256" key="3">
    <source>
        <dbReference type="ARBA" id="ARBA00023082"/>
    </source>
</evidence>
<dbReference type="Proteomes" id="UP000321049">
    <property type="component" value="Unassembled WGS sequence"/>
</dbReference>
<dbReference type="AlphaFoldDB" id="A0A511JL09"/>
<evidence type="ECO:0000256" key="2">
    <source>
        <dbReference type="ARBA" id="ARBA00023015"/>
    </source>
</evidence>
<keyword evidence="3 6" id="KW-0731">Sigma factor</keyword>
<dbReference type="PANTHER" id="PTHR43133">
    <property type="entry name" value="RNA POLYMERASE ECF-TYPE SIGMA FACTO"/>
    <property type="match status" value="1"/>
</dbReference>
<evidence type="ECO:0000259" key="8">
    <source>
        <dbReference type="Pfam" id="PF04542"/>
    </source>
</evidence>
<keyword evidence="11" id="KW-1185">Reference proteome</keyword>
<evidence type="ECO:0000256" key="4">
    <source>
        <dbReference type="ARBA" id="ARBA00023125"/>
    </source>
</evidence>
<dbReference type="Pfam" id="PF04542">
    <property type="entry name" value="Sigma70_r2"/>
    <property type="match status" value="1"/>
</dbReference>
<evidence type="ECO:0000313" key="11">
    <source>
        <dbReference type="Proteomes" id="UP000321049"/>
    </source>
</evidence>
<dbReference type="InterPro" id="IPR014284">
    <property type="entry name" value="RNA_pol_sigma-70_dom"/>
</dbReference>
<dbReference type="GO" id="GO:0006950">
    <property type="term" value="P:response to stress"/>
    <property type="evidence" value="ECO:0007669"/>
    <property type="project" value="UniProtKB-ARBA"/>
</dbReference>
<protein>
    <recommendedName>
        <fullName evidence="6">RNA polymerase sigma factor</fullName>
    </recommendedName>
</protein>